<dbReference type="KEGG" id="nfl:COO91_06283"/>
<keyword evidence="2" id="KW-1185">Reference proteome</keyword>
<gene>
    <name evidence="1" type="ORF">COO91_06283</name>
</gene>
<organism evidence="1 2">
    <name type="scientific">Nostoc flagelliforme CCNUN1</name>
    <dbReference type="NCBI Taxonomy" id="2038116"/>
    <lineage>
        <taxon>Bacteria</taxon>
        <taxon>Bacillati</taxon>
        <taxon>Cyanobacteriota</taxon>
        <taxon>Cyanophyceae</taxon>
        <taxon>Nostocales</taxon>
        <taxon>Nostocaceae</taxon>
        <taxon>Nostoc</taxon>
    </lineage>
</organism>
<dbReference type="Proteomes" id="UP000232003">
    <property type="component" value="Chromosome"/>
</dbReference>
<accession>A0A2K8SXV5</accession>
<reference evidence="1 2" key="1">
    <citation type="submission" date="2017-11" db="EMBL/GenBank/DDBJ databases">
        <title>Complete genome of a free-living desiccation-tolerant cyanobacterium and its photosynthetic adaptation to extreme terrestrial habitat.</title>
        <authorList>
            <person name="Shang J."/>
        </authorList>
    </citation>
    <scope>NUCLEOTIDE SEQUENCE [LARGE SCALE GENOMIC DNA]</scope>
    <source>
        <strain evidence="1 2">CCNUN1</strain>
    </source>
</reference>
<evidence type="ECO:0000313" key="1">
    <source>
        <dbReference type="EMBL" id="AUB40274.1"/>
    </source>
</evidence>
<dbReference type="AlphaFoldDB" id="A0A2K8SXV5"/>
<protein>
    <submittedName>
        <fullName evidence="1">Uncharacterized protein</fullName>
    </submittedName>
</protein>
<dbReference type="EMBL" id="CP024785">
    <property type="protein sequence ID" value="AUB40274.1"/>
    <property type="molecule type" value="Genomic_DNA"/>
</dbReference>
<proteinExistence type="predicted"/>
<evidence type="ECO:0000313" key="2">
    <source>
        <dbReference type="Proteomes" id="UP000232003"/>
    </source>
</evidence>
<name>A0A2K8SXV5_9NOSO</name>
<sequence length="53" mass="5998">MLQSGNFFDAVEKAVMHSRYLAKVNFLGIKPQMYAENLSVFICGFLFANSDFS</sequence>